<organism evidence="1 2">
    <name type="scientific">Candidatus Aramenus sulfurataquae</name>
    <dbReference type="NCBI Taxonomy" id="1326980"/>
    <lineage>
        <taxon>Archaea</taxon>
        <taxon>Thermoproteota</taxon>
        <taxon>Thermoprotei</taxon>
        <taxon>Sulfolobales</taxon>
        <taxon>Sulfolobaceae</taxon>
        <taxon>Candidatus Aramenus</taxon>
    </lineage>
</organism>
<reference evidence="1" key="1">
    <citation type="submission" date="2024-07" db="EMBL/GenBank/DDBJ databases">
        <title>Metagenome and Metagenome-Assembled Genomes of Archaea from a hot spring from the geothermal field of Los Azufres, Mexico.</title>
        <authorList>
            <person name="Marin-Paredes R."/>
            <person name="Martinez-Romero E."/>
            <person name="Servin-Garciduenas L.E."/>
        </authorList>
    </citation>
    <scope>NUCLEOTIDE SEQUENCE</scope>
    <source>
        <strain evidence="1">AZ1-454</strain>
    </source>
</reference>
<protein>
    <submittedName>
        <fullName evidence="1">DUF1464 family protein</fullName>
    </submittedName>
</protein>
<proteinExistence type="predicted"/>
<evidence type="ECO:0000313" key="1">
    <source>
        <dbReference type="EMBL" id="MEW9490699.1"/>
    </source>
</evidence>
<gene>
    <name evidence="1" type="ORF">TQ35_0000550</name>
</gene>
<comment type="caution">
    <text evidence="1">The sequence shown here is derived from an EMBL/GenBank/DDBJ whole genome shotgun (WGS) entry which is preliminary data.</text>
</comment>
<name>A0ACC6TLL8_9CREN</name>
<dbReference type="Proteomes" id="UP000053480">
    <property type="component" value="Unassembled WGS sequence"/>
</dbReference>
<dbReference type="EMBL" id="JZWS03000001">
    <property type="protein sequence ID" value="MEW9490699.1"/>
    <property type="molecule type" value="Genomic_DNA"/>
</dbReference>
<evidence type="ECO:0000313" key="2">
    <source>
        <dbReference type="Proteomes" id="UP000053480"/>
    </source>
</evidence>
<accession>A0ACC6TLL8</accession>
<sequence length="298" mass="32689">MLFVGVDPGSESYAISAVDELGRVVKYLEVPTSLVVKASPTLVSYILAWKPKLVALPSGHGLPLIKAREIGAREIFLLTLSDPDKEGPLHSFLKSFRGEGITIPSVIELDSVPEYRKVNTVDMGTADKVASAFFYRTLYDSFVLLEAGRHFYSILVVVDGKIVDGFGGTYIPGPVSPGAIDGEVAYLLSKYSRITKETIYSGGNERRAKEIARIISEWYSQKYDIPIIVSGRGKDEIDWGIKLNVKFKEASVGASLIANALGGGIYRVYVDMLKSSNTPISFVRLKGWEEITSLIRTL</sequence>